<gene>
    <name evidence="1" type="ORF">HMPREF0299_5860</name>
</gene>
<dbReference type="AlphaFoldDB" id="E0DC15"/>
<keyword evidence="2" id="KW-1185">Reference proteome</keyword>
<organism evidence="1 2">
    <name type="scientific">Corynebacterium matruchotii ATCC 14266</name>
    <dbReference type="NCBI Taxonomy" id="553207"/>
    <lineage>
        <taxon>Bacteria</taxon>
        <taxon>Bacillati</taxon>
        <taxon>Actinomycetota</taxon>
        <taxon>Actinomycetes</taxon>
        <taxon>Mycobacteriales</taxon>
        <taxon>Corynebacteriaceae</taxon>
        <taxon>Corynebacterium</taxon>
    </lineage>
</organism>
<comment type="caution">
    <text evidence="1">The sequence shown here is derived from an EMBL/GenBank/DDBJ whole genome shotgun (WGS) entry which is preliminary data.</text>
</comment>
<name>E0DC15_9CORY</name>
<sequence>MLQKKGWVTSWLLALLSGYCFELVSIIVRSRRNLLQPVL</sequence>
<protein>
    <submittedName>
        <fullName evidence="1">Uncharacterized protein</fullName>
    </submittedName>
</protein>
<reference evidence="1" key="1">
    <citation type="submission" date="2010-08" db="EMBL/GenBank/DDBJ databases">
        <authorList>
            <person name="Harkins D.M."/>
            <person name="Madupu R."/>
            <person name="Durkin A.S."/>
            <person name="Torralba M."/>
            <person name="Methe B."/>
            <person name="Sutton G.G."/>
            <person name="Nelson K.E."/>
        </authorList>
    </citation>
    <scope>NUCLEOTIDE SEQUENCE [LARGE SCALE GENOMIC DNA]</scope>
    <source>
        <strain evidence="1">ATCC 14266</strain>
    </source>
</reference>
<evidence type="ECO:0000313" key="1">
    <source>
        <dbReference type="EMBL" id="EFM49770.1"/>
    </source>
</evidence>
<dbReference type="Proteomes" id="UP000004218">
    <property type="component" value="Unassembled WGS sequence"/>
</dbReference>
<proteinExistence type="predicted"/>
<dbReference type="EMBL" id="ACSH02000002">
    <property type="protein sequence ID" value="EFM49770.1"/>
    <property type="molecule type" value="Genomic_DNA"/>
</dbReference>
<accession>E0DC15</accession>
<evidence type="ECO:0000313" key="2">
    <source>
        <dbReference type="Proteomes" id="UP000004218"/>
    </source>
</evidence>